<dbReference type="InterPro" id="IPR050736">
    <property type="entry name" value="Sensor_HK_Regulatory"/>
</dbReference>
<name>A0A846QGB3_9BACT</name>
<dbReference type="SMART" id="SM00388">
    <property type="entry name" value="HisKA"/>
    <property type="match status" value="1"/>
</dbReference>
<dbReference type="InterPro" id="IPR036890">
    <property type="entry name" value="HATPase_C_sf"/>
</dbReference>
<dbReference type="PROSITE" id="PS50109">
    <property type="entry name" value="HIS_KIN"/>
    <property type="match status" value="1"/>
</dbReference>
<dbReference type="SMART" id="SM00086">
    <property type="entry name" value="PAC"/>
    <property type="match status" value="1"/>
</dbReference>
<dbReference type="PANTHER" id="PTHR43711">
    <property type="entry name" value="TWO-COMPONENT HISTIDINE KINASE"/>
    <property type="match status" value="1"/>
</dbReference>
<dbReference type="SUPFAM" id="SSF55785">
    <property type="entry name" value="PYP-like sensor domain (PAS domain)"/>
    <property type="match status" value="2"/>
</dbReference>
<dbReference type="Gene3D" id="3.30.565.10">
    <property type="entry name" value="Histidine kinase-like ATPase, C-terminal domain"/>
    <property type="match status" value="1"/>
</dbReference>
<dbReference type="EMBL" id="JAATJA010000001">
    <property type="protein sequence ID" value="NJB67338.1"/>
    <property type="molecule type" value="Genomic_DNA"/>
</dbReference>
<dbReference type="Gene3D" id="1.10.287.130">
    <property type="match status" value="1"/>
</dbReference>
<evidence type="ECO:0000313" key="9">
    <source>
        <dbReference type="Proteomes" id="UP000580856"/>
    </source>
</evidence>
<keyword evidence="9" id="KW-1185">Reference proteome</keyword>
<feature type="domain" description="PAC" evidence="7">
    <location>
        <begin position="248"/>
        <end position="300"/>
    </location>
</feature>
<dbReference type="NCBIfam" id="TIGR00229">
    <property type="entry name" value="sensory_box"/>
    <property type="match status" value="1"/>
</dbReference>
<evidence type="ECO:0000256" key="3">
    <source>
        <dbReference type="ARBA" id="ARBA00022679"/>
    </source>
</evidence>
<dbReference type="PROSITE" id="PS50113">
    <property type="entry name" value="PAC"/>
    <property type="match status" value="1"/>
</dbReference>
<dbReference type="Pfam" id="PF13426">
    <property type="entry name" value="PAS_9"/>
    <property type="match status" value="2"/>
</dbReference>
<accession>A0A846QGB3</accession>
<dbReference type="Pfam" id="PF02518">
    <property type="entry name" value="HATPase_c"/>
    <property type="match status" value="1"/>
</dbReference>
<dbReference type="SMART" id="SM00387">
    <property type="entry name" value="HATPase_c"/>
    <property type="match status" value="1"/>
</dbReference>
<feature type="domain" description="Histidine kinase" evidence="6">
    <location>
        <begin position="304"/>
        <end position="520"/>
    </location>
</feature>
<proteinExistence type="predicted"/>
<dbReference type="InterPro" id="IPR003661">
    <property type="entry name" value="HisK_dim/P_dom"/>
</dbReference>
<protein>
    <recommendedName>
        <fullName evidence="2">histidine kinase</fullName>
        <ecNumber evidence="2">2.7.13.3</ecNumber>
    </recommendedName>
</protein>
<evidence type="ECO:0000259" key="7">
    <source>
        <dbReference type="PROSITE" id="PS50113"/>
    </source>
</evidence>
<dbReference type="InterPro" id="IPR005467">
    <property type="entry name" value="His_kinase_dom"/>
</dbReference>
<comment type="catalytic activity">
    <reaction evidence="1">
        <text>ATP + protein L-histidine = ADP + protein N-phospho-L-histidine.</text>
        <dbReference type="EC" id="2.7.13.3"/>
    </reaction>
</comment>
<reference evidence="8 9" key="1">
    <citation type="submission" date="2020-03" db="EMBL/GenBank/DDBJ databases">
        <title>Genomic Encyclopedia of Type Strains, Phase IV (KMG-IV): sequencing the most valuable type-strain genomes for metagenomic binning, comparative biology and taxonomic classification.</title>
        <authorList>
            <person name="Goeker M."/>
        </authorList>
    </citation>
    <scope>NUCLEOTIDE SEQUENCE [LARGE SCALE GENOMIC DNA]</scope>
    <source>
        <strain evidence="8 9">DSM 24233</strain>
    </source>
</reference>
<dbReference type="Proteomes" id="UP000580856">
    <property type="component" value="Unassembled WGS sequence"/>
</dbReference>
<dbReference type="Gene3D" id="3.30.450.20">
    <property type="entry name" value="PAS domain"/>
    <property type="match status" value="2"/>
</dbReference>
<evidence type="ECO:0000256" key="5">
    <source>
        <dbReference type="ARBA" id="ARBA00023012"/>
    </source>
</evidence>
<dbReference type="SUPFAM" id="SSF47384">
    <property type="entry name" value="Homodimeric domain of signal transducing histidine kinase"/>
    <property type="match status" value="1"/>
</dbReference>
<evidence type="ECO:0000256" key="1">
    <source>
        <dbReference type="ARBA" id="ARBA00000085"/>
    </source>
</evidence>
<comment type="caution">
    <text evidence="8">The sequence shown here is derived from an EMBL/GenBank/DDBJ whole genome shotgun (WGS) entry which is preliminary data.</text>
</comment>
<evidence type="ECO:0000256" key="4">
    <source>
        <dbReference type="ARBA" id="ARBA00022777"/>
    </source>
</evidence>
<dbReference type="CDD" id="cd00130">
    <property type="entry name" value="PAS"/>
    <property type="match status" value="1"/>
</dbReference>
<dbReference type="InterPro" id="IPR000700">
    <property type="entry name" value="PAS-assoc_C"/>
</dbReference>
<dbReference type="Pfam" id="PF00512">
    <property type="entry name" value="HisKA"/>
    <property type="match status" value="1"/>
</dbReference>
<dbReference type="InterPro" id="IPR035965">
    <property type="entry name" value="PAS-like_dom_sf"/>
</dbReference>
<keyword evidence="4" id="KW-0418">Kinase</keyword>
<dbReference type="GO" id="GO:0000155">
    <property type="term" value="F:phosphorelay sensor kinase activity"/>
    <property type="evidence" value="ECO:0007669"/>
    <property type="project" value="InterPro"/>
</dbReference>
<dbReference type="EC" id="2.7.13.3" evidence="2"/>
<dbReference type="RefSeq" id="WP_167940401.1">
    <property type="nucleotide sequence ID" value="NZ_JAATJA010000001.1"/>
</dbReference>
<dbReference type="CDD" id="cd00082">
    <property type="entry name" value="HisKA"/>
    <property type="match status" value="1"/>
</dbReference>
<dbReference type="PANTHER" id="PTHR43711:SF26">
    <property type="entry name" value="SENSOR HISTIDINE KINASE RCSC"/>
    <property type="match status" value="1"/>
</dbReference>
<evidence type="ECO:0000259" key="6">
    <source>
        <dbReference type="PROSITE" id="PS50109"/>
    </source>
</evidence>
<keyword evidence="3" id="KW-0808">Transferase</keyword>
<dbReference type="InterPro" id="IPR036097">
    <property type="entry name" value="HisK_dim/P_sf"/>
</dbReference>
<evidence type="ECO:0000313" key="8">
    <source>
        <dbReference type="EMBL" id="NJB67338.1"/>
    </source>
</evidence>
<organism evidence="8 9">
    <name type="scientific">Desulfobaculum xiamenense</name>
    <dbReference type="NCBI Taxonomy" id="995050"/>
    <lineage>
        <taxon>Bacteria</taxon>
        <taxon>Pseudomonadati</taxon>
        <taxon>Thermodesulfobacteriota</taxon>
        <taxon>Desulfovibrionia</taxon>
        <taxon>Desulfovibrionales</taxon>
        <taxon>Desulfovibrionaceae</taxon>
        <taxon>Desulfobaculum</taxon>
    </lineage>
</organism>
<evidence type="ECO:0000256" key="2">
    <source>
        <dbReference type="ARBA" id="ARBA00012438"/>
    </source>
</evidence>
<dbReference type="SUPFAM" id="SSF55874">
    <property type="entry name" value="ATPase domain of HSP90 chaperone/DNA topoisomerase II/histidine kinase"/>
    <property type="match status" value="1"/>
</dbReference>
<dbReference type="InterPro" id="IPR003594">
    <property type="entry name" value="HATPase_dom"/>
</dbReference>
<dbReference type="InterPro" id="IPR000014">
    <property type="entry name" value="PAS"/>
</dbReference>
<dbReference type="InterPro" id="IPR001610">
    <property type="entry name" value="PAC"/>
</dbReference>
<gene>
    <name evidence="8" type="ORF">GGQ74_000978</name>
</gene>
<keyword evidence="5" id="KW-0902">Two-component regulatory system</keyword>
<dbReference type="AlphaFoldDB" id="A0A846QGB3"/>
<sequence>MSRTPKMEQGVLIALEARTGAEIAVERNGEHLPGPPAPPADVRNSNGTVLAEQYAKLLNGCPLPVVTWRREGDGFVLVDFNSAAMEFFGNGLGEFIGMTCHELYPDHSDLCDDLERAFAENGRISREMLYTTRTQPARRLHLRITCASCPPDLVHMFGEDLTQGITDWEDRKKAEHRFRTLFEVAPVGIYQTGPGGRFEHVNMRLAAMYGFASPDDMELEVKDPRELFADHAQRDRLHRELAERGFVDNFECLVRHKDGTTFWVSKSIKQVRDVKGRVVSSMGFELDITERKMAEALREEVERITRHDLKSPLNIIVGMSDFMKDDGNLTQEQRDNLSMIEHSGNTMLNMINLSLAVYRMERGTYELAPAPVDLAVSMRQVLRELGPQLDALNVRVRVRIRGEQDAPGVAFMVMGDALLCWAMLYHLVQNAVDASPSGGVVTVDMDENGGSTVSVHNHGVVPPEVRENLFEKFVTFGKKENTGLGAYSARLIARTLGGDISLISSESVGTRMTVRLPRRGA</sequence>